<dbReference type="STRING" id="930152.SAMN05216565_106166"/>
<dbReference type="RefSeq" id="WP_090855191.1">
    <property type="nucleotide sequence ID" value="NZ_FNJU01000006.1"/>
</dbReference>
<protein>
    <recommendedName>
        <fullName evidence="3">DUF4912 domain-containing protein</fullName>
    </recommendedName>
</protein>
<dbReference type="AlphaFoldDB" id="A0A1H0VBV5"/>
<evidence type="ECO:0008006" key="3">
    <source>
        <dbReference type="Google" id="ProtNLM"/>
    </source>
</evidence>
<evidence type="ECO:0000313" key="1">
    <source>
        <dbReference type="EMBL" id="SDP75824.1"/>
    </source>
</evidence>
<gene>
    <name evidence="1" type="ORF">SAMN05216565_106166</name>
</gene>
<name>A0A1H0VBV5_9BACI</name>
<dbReference type="OrthoDB" id="9812700at2"/>
<evidence type="ECO:0000313" key="2">
    <source>
        <dbReference type="Proteomes" id="UP000199159"/>
    </source>
</evidence>
<accession>A0A1H0VBV5</accession>
<sequence length="188" mass="22372">MIDESTQIPIKEKSDDAVKLQNFSDKLGQIVKQMNSYSKSVHKERFRLMLKNQSCIYAYWDLQESTKQLVEHHYGLKWHQLPKSIKLYDITNQTNIHMQSFLKIEIPNDNDYMFITDLSTNCKYVAEYGISLNDESFFSMIRSNVVATPHVYSKHVNQDATQKDWMNQELEEHPWHDSFSTYSWYTKK</sequence>
<dbReference type="Pfam" id="PF16258">
    <property type="entry name" value="DUF4912"/>
    <property type="match status" value="1"/>
</dbReference>
<proteinExistence type="predicted"/>
<keyword evidence="2" id="KW-1185">Reference proteome</keyword>
<reference evidence="2" key="1">
    <citation type="submission" date="2016-10" db="EMBL/GenBank/DDBJ databases">
        <authorList>
            <person name="Varghese N."/>
            <person name="Submissions S."/>
        </authorList>
    </citation>
    <scope>NUCLEOTIDE SEQUENCE [LARGE SCALE GENOMIC DNA]</scope>
    <source>
        <strain evidence="2">IBRC-M10078</strain>
    </source>
</reference>
<dbReference type="InterPro" id="IPR032585">
    <property type="entry name" value="DUF4912"/>
</dbReference>
<dbReference type="EMBL" id="FNJU01000006">
    <property type="protein sequence ID" value="SDP75824.1"/>
    <property type="molecule type" value="Genomic_DNA"/>
</dbReference>
<dbReference type="Proteomes" id="UP000199159">
    <property type="component" value="Unassembled WGS sequence"/>
</dbReference>
<organism evidence="1 2">
    <name type="scientific">Litchfieldia salsa</name>
    <dbReference type="NCBI Taxonomy" id="930152"/>
    <lineage>
        <taxon>Bacteria</taxon>
        <taxon>Bacillati</taxon>
        <taxon>Bacillota</taxon>
        <taxon>Bacilli</taxon>
        <taxon>Bacillales</taxon>
        <taxon>Bacillaceae</taxon>
        <taxon>Litchfieldia</taxon>
    </lineage>
</organism>